<comment type="similarity">
    <text evidence="1">Belongs to the ATP-dependent DNA ligase family.</text>
</comment>
<sequence>MAVEFKWDGVRCIAENRSETTRLFSRNSNNFSSSYPELVAAIPDILDGRSAVLDGEIVALDPKGRPSFSRLQRRMHVQKPTGQLVAATPAQFYVFDILELDGQDTTRLPYLERREILDELALSGKSVQTPPFWTNVDIQAMLDTAKEHGLEGIVTKRVTSTYQPGRRSPAWRVNCTRRAVTG</sequence>
<evidence type="ECO:0000256" key="2">
    <source>
        <dbReference type="ARBA" id="ARBA00022598"/>
    </source>
</evidence>
<dbReference type="GO" id="GO:0003910">
    <property type="term" value="F:DNA ligase (ATP) activity"/>
    <property type="evidence" value="ECO:0007669"/>
    <property type="project" value="InterPro"/>
</dbReference>
<dbReference type="InterPro" id="IPR012310">
    <property type="entry name" value="DNA_ligase_ATP-dep_cent"/>
</dbReference>
<dbReference type="Proteomes" id="UP000247591">
    <property type="component" value="Unassembled WGS sequence"/>
</dbReference>
<dbReference type="PROSITE" id="PS00697">
    <property type="entry name" value="DNA_LIGASE_A1"/>
    <property type="match status" value="1"/>
</dbReference>
<dbReference type="PROSITE" id="PS50160">
    <property type="entry name" value="DNA_LIGASE_A3"/>
    <property type="match status" value="1"/>
</dbReference>
<dbReference type="PANTHER" id="PTHR45674:SF4">
    <property type="entry name" value="DNA LIGASE 1"/>
    <property type="match status" value="1"/>
</dbReference>
<evidence type="ECO:0000259" key="3">
    <source>
        <dbReference type="PROSITE" id="PS50160"/>
    </source>
</evidence>
<dbReference type="CDD" id="cd07906">
    <property type="entry name" value="Adenylation_DNA_ligase_LigD_LigC"/>
    <property type="match status" value="1"/>
</dbReference>
<feature type="domain" description="ATP-dependent DNA ligase family profile" evidence="3">
    <location>
        <begin position="92"/>
        <end position="171"/>
    </location>
</feature>
<protein>
    <submittedName>
        <fullName evidence="4">ATP dependent DNA ligase-like protein</fullName>
    </submittedName>
</protein>
<dbReference type="RefSeq" id="WP_276206090.1">
    <property type="nucleotide sequence ID" value="NZ_QJSP01000022.1"/>
</dbReference>
<dbReference type="Gene3D" id="3.30.470.30">
    <property type="entry name" value="DNA ligase/mRNA capping enzyme"/>
    <property type="match status" value="1"/>
</dbReference>
<gene>
    <name evidence="4" type="ORF">DFR67_12283</name>
</gene>
<dbReference type="Gene3D" id="3.30.1490.70">
    <property type="match status" value="1"/>
</dbReference>
<name>A0A318RFC2_WILLI</name>
<dbReference type="Pfam" id="PF01068">
    <property type="entry name" value="DNA_ligase_A_M"/>
    <property type="match status" value="1"/>
</dbReference>
<proteinExistence type="inferred from homology"/>
<evidence type="ECO:0000256" key="1">
    <source>
        <dbReference type="ARBA" id="ARBA00007572"/>
    </source>
</evidence>
<keyword evidence="5" id="KW-1185">Reference proteome</keyword>
<accession>A0A318RFC2</accession>
<dbReference type="PANTHER" id="PTHR45674">
    <property type="entry name" value="DNA LIGASE 1/3 FAMILY MEMBER"/>
    <property type="match status" value="1"/>
</dbReference>
<keyword evidence="2 4" id="KW-0436">Ligase</keyword>
<dbReference type="GO" id="GO:0006281">
    <property type="term" value="P:DNA repair"/>
    <property type="evidence" value="ECO:0007669"/>
    <property type="project" value="InterPro"/>
</dbReference>
<dbReference type="InterPro" id="IPR050191">
    <property type="entry name" value="ATP-dep_DNA_ligase"/>
</dbReference>
<dbReference type="GO" id="GO:0006310">
    <property type="term" value="P:DNA recombination"/>
    <property type="evidence" value="ECO:0007669"/>
    <property type="project" value="InterPro"/>
</dbReference>
<dbReference type="InterPro" id="IPR016059">
    <property type="entry name" value="DNA_ligase_ATP-dep_CS"/>
</dbReference>
<dbReference type="SUPFAM" id="SSF56091">
    <property type="entry name" value="DNA ligase/mRNA capping enzyme, catalytic domain"/>
    <property type="match status" value="1"/>
</dbReference>
<organism evidence="4 5">
    <name type="scientific">Williamsia limnetica</name>
    <dbReference type="NCBI Taxonomy" id="882452"/>
    <lineage>
        <taxon>Bacteria</taxon>
        <taxon>Bacillati</taxon>
        <taxon>Actinomycetota</taxon>
        <taxon>Actinomycetes</taxon>
        <taxon>Mycobacteriales</taxon>
        <taxon>Nocardiaceae</taxon>
        <taxon>Williamsia</taxon>
    </lineage>
</organism>
<evidence type="ECO:0000313" key="5">
    <source>
        <dbReference type="Proteomes" id="UP000247591"/>
    </source>
</evidence>
<dbReference type="EMBL" id="QJSP01000022">
    <property type="protein sequence ID" value="PYE12499.1"/>
    <property type="molecule type" value="Genomic_DNA"/>
</dbReference>
<evidence type="ECO:0000313" key="4">
    <source>
        <dbReference type="EMBL" id="PYE12499.1"/>
    </source>
</evidence>
<dbReference type="GO" id="GO:0005524">
    <property type="term" value="F:ATP binding"/>
    <property type="evidence" value="ECO:0007669"/>
    <property type="project" value="InterPro"/>
</dbReference>
<dbReference type="AlphaFoldDB" id="A0A318RFC2"/>
<comment type="caution">
    <text evidence="4">The sequence shown here is derived from an EMBL/GenBank/DDBJ whole genome shotgun (WGS) entry which is preliminary data.</text>
</comment>
<reference evidence="4 5" key="1">
    <citation type="submission" date="2018-06" db="EMBL/GenBank/DDBJ databases">
        <title>Genomic Encyclopedia of Type Strains, Phase IV (KMG-IV): sequencing the most valuable type-strain genomes for metagenomic binning, comparative biology and taxonomic classification.</title>
        <authorList>
            <person name="Goeker M."/>
        </authorList>
    </citation>
    <scope>NUCLEOTIDE SEQUENCE [LARGE SCALE GENOMIC DNA]</scope>
    <source>
        <strain evidence="4 5">DSM 45521</strain>
    </source>
</reference>